<dbReference type="GO" id="GO:0009968">
    <property type="term" value="P:negative regulation of signal transduction"/>
    <property type="evidence" value="ECO:0007669"/>
    <property type="project" value="UniProtKB-KW"/>
</dbReference>
<evidence type="ECO:0000256" key="2">
    <source>
        <dbReference type="ARBA" id="ARBA00022700"/>
    </source>
</evidence>
<sequence>MAGKLRQHSLSSVRKLQELLHDCNLQLAAFRSQTQQIGTGADSAQLRRELDNNAKGCFRACETTKNSVLPQLKREGNAFSQCVIGFIGCVSAFLLEIKRCEALEKTFRMDEAPMIAEPLVGPVEEMLETLENLITVHYSTSESSPESKVTPRRRRTGGCRPHCACVDLQHSLPTQQTSATKMMDELVSILEADLRSTISEKLPTRANQMHALAAKCSGIVCQRGDDVMCPPKQLTELIWELHPILVDTVTELHSIEAKCNRIKNDEKICSGVKLFENIECLHNLLKEAREKAEQLSGRVDKYFEEQERFDAGKTLFRALVASYDLRTKKEIQIGLCIIRNQIVSLHPKLQHNLELVLSAGSSKNAHLGMGMFT</sequence>
<evidence type="ECO:0000313" key="5">
    <source>
        <dbReference type="WBParaSite" id="Gr19_v10_g11870.t1"/>
    </source>
</evidence>
<accession>A0A914GZM7</accession>
<evidence type="ECO:0000256" key="3">
    <source>
        <dbReference type="SAM" id="Coils"/>
    </source>
</evidence>
<comment type="similarity">
    <text evidence="1">Belongs to the RGS7BP/RGS9BP family.</text>
</comment>
<proteinExistence type="inferred from homology"/>
<feature type="coiled-coil region" evidence="3">
    <location>
        <begin position="278"/>
        <end position="305"/>
    </location>
</feature>
<name>A0A914GZM7_GLORO</name>
<keyword evidence="2" id="KW-0734">Signal transduction inhibitor</keyword>
<keyword evidence="4" id="KW-1185">Reference proteome</keyword>
<keyword evidence="3" id="KW-0175">Coiled coil</keyword>
<evidence type="ECO:0000256" key="1">
    <source>
        <dbReference type="ARBA" id="ARBA00007457"/>
    </source>
</evidence>
<dbReference type="Proteomes" id="UP000887572">
    <property type="component" value="Unplaced"/>
</dbReference>
<reference evidence="5" key="1">
    <citation type="submission" date="2022-11" db="UniProtKB">
        <authorList>
            <consortium name="WormBaseParasite"/>
        </authorList>
    </citation>
    <scope>IDENTIFICATION</scope>
</reference>
<dbReference type="WBParaSite" id="Gr19_v10_g11870.t1">
    <property type="protein sequence ID" value="Gr19_v10_g11870.t1"/>
    <property type="gene ID" value="Gr19_v10_g11870"/>
</dbReference>
<dbReference type="PANTHER" id="PTHR21029">
    <property type="entry name" value="R-SEVEN BINDING PROTEIN (R7BP) HOMOLOG"/>
    <property type="match status" value="1"/>
</dbReference>
<dbReference type="InterPro" id="IPR026512">
    <property type="entry name" value="RGS7BP/RGS9BP"/>
</dbReference>
<dbReference type="AlphaFoldDB" id="A0A914GZM7"/>
<protein>
    <submittedName>
        <fullName evidence="5">Uncharacterized protein</fullName>
    </submittedName>
</protein>
<evidence type="ECO:0000313" key="4">
    <source>
        <dbReference type="Proteomes" id="UP000887572"/>
    </source>
</evidence>
<organism evidence="4 5">
    <name type="scientific">Globodera rostochiensis</name>
    <name type="common">Golden nematode worm</name>
    <name type="synonym">Heterodera rostochiensis</name>
    <dbReference type="NCBI Taxonomy" id="31243"/>
    <lineage>
        <taxon>Eukaryota</taxon>
        <taxon>Metazoa</taxon>
        <taxon>Ecdysozoa</taxon>
        <taxon>Nematoda</taxon>
        <taxon>Chromadorea</taxon>
        <taxon>Rhabditida</taxon>
        <taxon>Tylenchina</taxon>
        <taxon>Tylenchomorpha</taxon>
        <taxon>Tylenchoidea</taxon>
        <taxon>Heteroderidae</taxon>
        <taxon>Heteroderinae</taxon>
        <taxon>Globodera</taxon>
    </lineage>
</organism>